<evidence type="ECO:0000259" key="8">
    <source>
        <dbReference type="Pfam" id="PF04263"/>
    </source>
</evidence>
<dbReference type="GO" id="GO:0004788">
    <property type="term" value="F:thiamine diphosphokinase activity"/>
    <property type="evidence" value="ECO:0007669"/>
    <property type="project" value="UniProtKB-UniRule"/>
</dbReference>
<dbReference type="PIRSF" id="PIRSF031057">
    <property type="entry name" value="Thiamin_pyrophosphokinase"/>
    <property type="match status" value="1"/>
</dbReference>
<dbReference type="STRING" id="403673.A0A177WH09"/>
<dbReference type="EMBL" id="DS022302">
    <property type="protein sequence ID" value="OAJ38641.1"/>
    <property type="molecule type" value="Genomic_DNA"/>
</dbReference>
<dbReference type="Proteomes" id="UP000077115">
    <property type="component" value="Unassembled WGS sequence"/>
</dbReference>
<feature type="domain" description="Thiamin pyrophosphokinase catalytic" evidence="8">
    <location>
        <begin position="38"/>
        <end position="153"/>
    </location>
</feature>
<evidence type="ECO:0000256" key="4">
    <source>
        <dbReference type="ARBA" id="ARBA00022741"/>
    </source>
</evidence>
<dbReference type="Pfam" id="PF04263">
    <property type="entry name" value="TPK_catalytic"/>
    <property type="match status" value="1"/>
</dbReference>
<dbReference type="PANTHER" id="PTHR13622">
    <property type="entry name" value="THIAMIN PYROPHOSPHOKINASE"/>
    <property type="match status" value="1"/>
</dbReference>
<dbReference type="eggNOG" id="KOG3153">
    <property type="taxonomic scope" value="Eukaryota"/>
</dbReference>
<feature type="domain" description="Thiamin pyrophosphokinase thiamin-binding" evidence="9">
    <location>
        <begin position="194"/>
        <end position="248"/>
    </location>
</feature>
<keyword evidence="4 7" id="KW-0547">Nucleotide-binding</keyword>
<dbReference type="AlphaFoldDB" id="A0A177WH09"/>
<dbReference type="OrthoDB" id="25149at2759"/>
<evidence type="ECO:0000313" key="11">
    <source>
        <dbReference type="Proteomes" id="UP000077115"/>
    </source>
</evidence>
<keyword evidence="5 7" id="KW-0418">Kinase</keyword>
<dbReference type="InterPro" id="IPR006282">
    <property type="entry name" value="Thi_PPkinase"/>
</dbReference>
<name>A0A177WH09_BATDL</name>
<dbReference type="InterPro" id="IPR036371">
    <property type="entry name" value="TPK_B1-bd_sf"/>
</dbReference>
<reference evidence="10 11" key="2">
    <citation type="submission" date="2016-05" db="EMBL/GenBank/DDBJ databases">
        <title>Lineage-specific infection strategies underlie the spectrum of fungal disease in amphibians.</title>
        <authorList>
            <person name="Cuomo C.A."/>
            <person name="Farrer R.A."/>
            <person name="James T."/>
            <person name="Longcore J."/>
            <person name="Birren B."/>
        </authorList>
    </citation>
    <scope>NUCLEOTIDE SEQUENCE [LARGE SCALE GENOMIC DNA]</scope>
    <source>
        <strain evidence="10 11">JEL423</strain>
    </source>
</reference>
<dbReference type="SUPFAM" id="SSF63999">
    <property type="entry name" value="Thiamin pyrophosphokinase, catalytic domain"/>
    <property type="match status" value="1"/>
</dbReference>
<comment type="pathway">
    <text evidence="1 7">Cofactor biosynthesis; thiamine diphosphate biosynthesis; thiamine diphosphate from thiamine: step 1/1.</text>
</comment>
<dbReference type="GO" id="GO:0006772">
    <property type="term" value="P:thiamine metabolic process"/>
    <property type="evidence" value="ECO:0007669"/>
    <property type="project" value="InterPro"/>
</dbReference>
<dbReference type="VEuPathDB" id="FungiDB:BDEG_22550"/>
<evidence type="ECO:0000256" key="7">
    <source>
        <dbReference type="PIRNR" id="PIRNR031057"/>
    </source>
</evidence>
<dbReference type="PANTHER" id="PTHR13622:SF8">
    <property type="entry name" value="THIAMIN PYROPHOSPHOKINASE 1"/>
    <property type="match status" value="1"/>
</dbReference>
<evidence type="ECO:0000256" key="2">
    <source>
        <dbReference type="ARBA" id="ARBA00006785"/>
    </source>
</evidence>
<evidence type="ECO:0000313" key="10">
    <source>
        <dbReference type="EMBL" id="OAJ38641.1"/>
    </source>
</evidence>
<accession>A0A177WH09</accession>
<dbReference type="UniPathway" id="UPA00060">
    <property type="reaction ID" value="UER00597"/>
</dbReference>
<dbReference type="GO" id="GO:0030975">
    <property type="term" value="F:thiamine binding"/>
    <property type="evidence" value="ECO:0007669"/>
    <property type="project" value="UniProtKB-UniRule"/>
</dbReference>
<protein>
    <recommendedName>
        <fullName evidence="7">Thiamine pyrophosphokinase</fullName>
        <ecNumber evidence="7">2.7.6.2</ecNumber>
    </recommendedName>
</protein>
<reference evidence="10 11" key="1">
    <citation type="submission" date="2006-10" db="EMBL/GenBank/DDBJ databases">
        <title>The Genome Sequence of Batrachochytrium dendrobatidis JEL423.</title>
        <authorList>
            <consortium name="The Broad Institute Genome Sequencing Platform"/>
            <person name="Birren B."/>
            <person name="Lander E."/>
            <person name="Galagan J."/>
            <person name="Cuomo C."/>
            <person name="Devon K."/>
            <person name="Jaffe D."/>
            <person name="Butler J."/>
            <person name="Alvarez P."/>
            <person name="Gnerre S."/>
            <person name="Grabherr M."/>
            <person name="Kleber M."/>
            <person name="Mauceli E."/>
            <person name="Brockman W."/>
            <person name="Young S."/>
            <person name="LaButti K."/>
            <person name="Sykes S."/>
            <person name="DeCaprio D."/>
            <person name="Crawford M."/>
            <person name="Koehrsen M."/>
            <person name="Engels R."/>
            <person name="Montgomery P."/>
            <person name="Pearson M."/>
            <person name="Howarth C."/>
            <person name="Larson L."/>
            <person name="White J."/>
            <person name="O'Leary S."/>
            <person name="Kodira C."/>
            <person name="Zeng Q."/>
            <person name="Yandava C."/>
            <person name="Alvarado L."/>
            <person name="Longcore J."/>
            <person name="James T."/>
        </authorList>
    </citation>
    <scope>NUCLEOTIDE SEQUENCE [LARGE SCALE GENOMIC DNA]</scope>
    <source>
        <strain evidence="10 11">JEL423</strain>
    </source>
</reference>
<dbReference type="Gene3D" id="3.40.50.10240">
    <property type="entry name" value="Thiamin pyrophosphokinase, catalytic domain"/>
    <property type="match status" value="1"/>
</dbReference>
<evidence type="ECO:0000259" key="9">
    <source>
        <dbReference type="Pfam" id="PF04265"/>
    </source>
</evidence>
<evidence type="ECO:0000256" key="5">
    <source>
        <dbReference type="ARBA" id="ARBA00022777"/>
    </source>
</evidence>
<evidence type="ECO:0000256" key="3">
    <source>
        <dbReference type="ARBA" id="ARBA00022679"/>
    </source>
</evidence>
<dbReference type="GO" id="GO:0005524">
    <property type="term" value="F:ATP binding"/>
    <property type="evidence" value="ECO:0007669"/>
    <property type="project" value="UniProtKB-UniRule"/>
</dbReference>
<dbReference type="InterPro" id="IPR007371">
    <property type="entry name" value="TPK_catalytic"/>
</dbReference>
<dbReference type="Pfam" id="PF04265">
    <property type="entry name" value="TPK_B1_binding"/>
    <property type="match status" value="1"/>
</dbReference>
<dbReference type="NCBIfam" id="TIGR01378">
    <property type="entry name" value="thi_PPkinase"/>
    <property type="match status" value="1"/>
</dbReference>
<dbReference type="GO" id="GO:0009229">
    <property type="term" value="P:thiamine diphosphate biosynthetic process"/>
    <property type="evidence" value="ECO:0007669"/>
    <property type="project" value="UniProtKB-UniRule"/>
</dbReference>
<sequence length="294" mass="33292">MSTWQVYDFFNPSPSSSSNAHRRALILLNQPLCNMMYFETLWQNVSVRICADGGANRLYDTLGTDELRKRYLPDCICGDLDSLRPQVRQFYQSMNVEILHKPSQYATDFQKCIDYLKENHETSEKDMKDILAFGTLSGRLDQTISGMSTLFHQHPLRKLYLGSNHSLATLIRPASTYVTANQIVVDSDTPVNRIYSAKGFEGPCCGIGSLGSDARVISTGLKWNLDRSFVLNINKMWSSSNAFANDDTPHRHEWNKTIDSNSQPISSVKNDVEYMLVTIDTDQPVLWTTEVDLA</sequence>
<keyword evidence="3 7" id="KW-0808">Transferase</keyword>
<gene>
    <name evidence="10" type="ORF">BDEG_22550</name>
</gene>
<dbReference type="CDD" id="cd07995">
    <property type="entry name" value="TPK"/>
    <property type="match status" value="1"/>
</dbReference>
<dbReference type="InterPro" id="IPR016966">
    <property type="entry name" value="Thiamin_pyrophosphokinase_euk"/>
</dbReference>
<comment type="similarity">
    <text evidence="2 7">Belongs to the thiamine pyrophosphokinase family.</text>
</comment>
<dbReference type="SUPFAM" id="SSF63862">
    <property type="entry name" value="Thiamin pyrophosphokinase, substrate-binding domain"/>
    <property type="match status" value="1"/>
</dbReference>
<evidence type="ECO:0000256" key="1">
    <source>
        <dbReference type="ARBA" id="ARBA00005078"/>
    </source>
</evidence>
<comment type="catalytic activity">
    <reaction evidence="7">
        <text>thiamine + ATP = thiamine diphosphate + AMP + H(+)</text>
        <dbReference type="Rhea" id="RHEA:11576"/>
        <dbReference type="ChEBI" id="CHEBI:15378"/>
        <dbReference type="ChEBI" id="CHEBI:18385"/>
        <dbReference type="ChEBI" id="CHEBI:30616"/>
        <dbReference type="ChEBI" id="CHEBI:58937"/>
        <dbReference type="ChEBI" id="CHEBI:456215"/>
    </reaction>
</comment>
<dbReference type="InterPro" id="IPR036759">
    <property type="entry name" value="TPK_catalytic_sf"/>
</dbReference>
<dbReference type="EC" id="2.7.6.2" evidence="7"/>
<organism evidence="10 11">
    <name type="scientific">Batrachochytrium dendrobatidis (strain JEL423)</name>
    <dbReference type="NCBI Taxonomy" id="403673"/>
    <lineage>
        <taxon>Eukaryota</taxon>
        <taxon>Fungi</taxon>
        <taxon>Fungi incertae sedis</taxon>
        <taxon>Chytridiomycota</taxon>
        <taxon>Chytridiomycota incertae sedis</taxon>
        <taxon>Chytridiomycetes</taxon>
        <taxon>Rhizophydiales</taxon>
        <taxon>Rhizophydiales incertae sedis</taxon>
        <taxon>Batrachochytrium</taxon>
    </lineage>
</organism>
<evidence type="ECO:0000256" key="6">
    <source>
        <dbReference type="ARBA" id="ARBA00022840"/>
    </source>
</evidence>
<dbReference type="GO" id="GO:0016301">
    <property type="term" value="F:kinase activity"/>
    <property type="evidence" value="ECO:0007669"/>
    <property type="project" value="UniProtKB-UniRule"/>
</dbReference>
<keyword evidence="6 7" id="KW-0067">ATP-binding</keyword>
<dbReference type="InterPro" id="IPR007373">
    <property type="entry name" value="Thiamin_PyroPKinase_B1-bd"/>
</dbReference>
<proteinExistence type="inferred from homology"/>